<evidence type="ECO:0000256" key="1">
    <source>
        <dbReference type="SAM" id="Phobius"/>
    </source>
</evidence>
<reference evidence="2 3" key="1">
    <citation type="journal article" date="2011" name="J. Bacteriol.">
        <title>Genome sequence of 'Pedosphaera parvula' Ellin514, an aerobic Verrucomicrobial isolate from pasture soil.</title>
        <authorList>
            <person name="Kant R."/>
            <person name="van Passel M.W."/>
            <person name="Sangwan P."/>
            <person name="Palva A."/>
            <person name="Lucas S."/>
            <person name="Copeland A."/>
            <person name="Lapidus A."/>
            <person name="Glavina Del Rio T."/>
            <person name="Dalin E."/>
            <person name="Tice H."/>
            <person name="Bruce D."/>
            <person name="Goodwin L."/>
            <person name="Pitluck S."/>
            <person name="Chertkov O."/>
            <person name="Larimer F.W."/>
            <person name="Land M.L."/>
            <person name="Hauser L."/>
            <person name="Brettin T.S."/>
            <person name="Detter J.C."/>
            <person name="Han S."/>
            <person name="de Vos W.M."/>
            <person name="Janssen P.H."/>
            <person name="Smidt H."/>
        </authorList>
    </citation>
    <scope>NUCLEOTIDE SEQUENCE [LARGE SCALE GENOMIC DNA]</scope>
    <source>
        <strain evidence="2 3">Ellin514</strain>
    </source>
</reference>
<keyword evidence="3" id="KW-1185">Reference proteome</keyword>
<comment type="caution">
    <text evidence="2">The sequence shown here is derived from an EMBL/GenBank/DDBJ whole genome shotgun (WGS) entry which is preliminary data.</text>
</comment>
<dbReference type="AlphaFoldDB" id="B9XBD9"/>
<dbReference type="STRING" id="320771.Cflav_PD5459"/>
<proteinExistence type="predicted"/>
<dbReference type="Proteomes" id="UP000003688">
    <property type="component" value="Unassembled WGS sequence"/>
</dbReference>
<feature type="transmembrane region" description="Helical" evidence="1">
    <location>
        <begin position="29"/>
        <end position="51"/>
    </location>
</feature>
<evidence type="ECO:0000313" key="2">
    <source>
        <dbReference type="EMBL" id="EEF62824.1"/>
    </source>
</evidence>
<keyword evidence="1" id="KW-0472">Membrane</keyword>
<accession>B9XBD9</accession>
<sequence>MKPSLILIVVFIMVQQFAMYFFMRIVKLGLFASAGLGVLIALIVYFVLYFVQKCFAARDKNE</sequence>
<dbReference type="RefSeq" id="WP_007413137.1">
    <property type="nucleotide sequence ID" value="NZ_ABOX02000003.1"/>
</dbReference>
<gene>
    <name evidence="2" type="ORF">Cflav_PD5459</name>
</gene>
<organism evidence="2 3">
    <name type="scientific">Pedosphaera parvula (strain Ellin514)</name>
    <dbReference type="NCBI Taxonomy" id="320771"/>
    <lineage>
        <taxon>Bacteria</taxon>
        <taxon>Pseudomonadati</taxon>
        <taxon>Verrucomicrobiota</taxon>
        <taxon>Pedosphaerae</taxon>
        <taxon>Pedosphaerales</taxon>
        <taxon>Pedosphaeraceae</taxon>
        <taxon>Pedosphaera</taxon>
    </lineage>
</organism>
<keyword evidence="1" id="KW-0812">Transmembrane</keyword>
<evidence type="ECO:0000313" key="3">
    <source>
        <dbReference type="Proteomes" id="UP000003688"/>
    </source>
</evidence>
<feature type="transmembrane region" description="Helical" evidence="1">
    <location>
        <begin position="5"/>
        <end position="23"/>
    </location>
</feature>
<keyword evidence="1" id="KW-1133">Transmembrane helix</keyword>
<protein>
    <submittedName>
        <fullName evidence="2">Uncharacterized protein</fullName>
    </submittedName>
</protein>
<dbReference type="EMBL" id="ABOX02000003">
    <property type="protein sequence ID" value="EEF62824.1"/>
    <property type="molecule type" value="Genomic_DNA"/>
</dbReference>
<name>B9XBD9_PEDPL</name>